<reference evidence="1" key="1">
    <citation type="journal article" date="2019" name="Environ. Microbiol.">
        <title>The global distribution and evolutionary history of the pT26-2 archaeal plasmid family.</title>
        <authorList>
            <person name="Badel C."/>
            <person name="Erauso G."/>
            <person name="Gomez A."/>
            <person name="Catchpole R."/>
            <person name="Gonnet M."/>
            <person name="Oberto J."/>
            <person name="Forterre P."/>
            <person name="Da Cunha V."/>
        </authorList>
    </citation>
    <scope>NUCLEOTIDE SEQUENCE</scope>
    <source>
        <strain evidence="1">GE2</strain>
        <plasmid evidence="1">pGE2</plasmid>
    </source>
</reference>
<accession>A0A5J6XUR9</accession>
<proteinExistence type="predicted"/>
<dbReference type="EMBL" id="MN477947">
    <property type="protein sequence ID" value="QFN51298.1"/>
    <property type="molecule type" value="Genomic_DNA"/>
</dbReference>
<dbReference type="RefSeq" id="WP_216082434.1">
    <property type="nucleotide sequence ID" value="NZ_MN477947.1"/>
</dbReference>
<keyword evidence="1" id="KW-0614">Plasmid</keyword>
<organism evidence="1">
    <name type="scientific">Pyrococcus abyssi</name>
    <dbReference type="NCBI Taxonomy" id="29292"/>
    <lineage>
        <taxon>Archaea</taxon>
        <taxon>Methanobacteriati</taxon>
        <taxon>Methanobacteriota</taxon>
        <taxon>Thermococci</taxon>
        <taxon>Thermococcales</taxon>
        <taxon>Thermococcaceae</taxon>
        <taxon>Pyrococcus</taxon>
    </lineage>
</organism>
<name>A0A5J6XUR9_PYRAY</name>
<sequence length="176" mass="21331">MASRTVLVYNSSISLDFIETFTYRYSRDVFNRLRLSRLLEEARRLVTPRVPVYISDVDALMMQYFDNGRRRRFIGFEFKNMRRDVALKGGYVKVNGKQYELHYYFSRMAEFDFYYLVRAGREYFLWNVARAPVEFRWLGDKDKGTYDYYALVPRDFVAQIPEEELPQYLGDMIFRR</sequence>
<geneLocation type="plasmid" evidence="1">
    <name>pGE2</name>
</geneLocation>
<evidence type="ECO:0000313" key="1">
    <source>
        <dbReference type="EMBL" id="QFN51298.1"/>
    </source>
</evidence>
<protein>
    <submittedName>
        <fullName evidence="1">Uncharacterized protein</fullName>
    </submittedName>
</protein>
<dbReference type="AlphaFoldDB" id="A0A5J6XUR9"/>